<organism evidence="3 4">
    <name type="scientific">Paractinoplanes rishiriensis</name>
    <dbReference type="NCBI Taxonomy" id="1050105"/>
    <lineage>
        <taxon>Bacteria</taxon>
        <taxon>Bacillati</taxon>
        <taxon>Actinomycetota</taxon>
        <taxon>Actinomycetes</taxon>
        <taxon>Micromonosporales</taxon>
        <taxon>Micromonosporaceae</taxon>
        <taxon>Paractinoplanes</taxon>
    </lineage>
</organism>
<evidence type="ECO:0000313" key="4">
    <source>
        <dbReference type="Proteomes" id="UP000636960"/>
    </source>
</evidence>
<evidence type="ECO:0000313" key="3">
    <source>
        <dbReference type="EMBL" id="GIE96462.1"/>
    </source>
</evidence>
<reference evidence="3" key="1">
    <citation type="submission" date="2021-01" db="EMBL/GenBank/DDBJ databases">
        <title>Whole genome shotgun sequence of Actinoplanes rishiriensis NBRC 108556.</title>
        <authorList>
            <person name="Komaki H."/>
            <person name="Tamura T."/>
        </authorList>
    </citation>
    <scope>NUCLEOTIDE SEQUENCE</scope>
    <source>
        <strain evidence="3">NBRC 108556</strain>
    </source>
</reference>
<proteinExistence type="predicted"/>
<dbReference type="Proteomes" id="UP000636960">
    <property type="component" value="Unassembled WGS sequence"/>
</dbReference>
<dbReference type="AlphaFoldDB" id="A0A919K049"/>
<comment type="caution">
    <text evidence="3">The sequence shown here is derived from an EMBL/GenBank/DDBJ whole genome shotgun (WGS) entry which is preliminary data.</text>
</comment>
<feature type="region of interest" description="Disordered" evidence="1">
    <location>
        <begin position="28"/>
        <end position="57"/>
    </location>
</feature>
<evidence type="ECO:0000256" key="2">
    <source>
        <dbReference type="SAM" id="SignalP"/>
    </source>
</evidence>
<keyword evidence="2" id="KW-0732">Signal</keyword>
<accession>A0A919K049</accession>
<gene>
    <name evidence="3" type="ORF">Ari01nite_39270</name>
</gene>
<sequence length="979" mass="104587">MAQLTLQPARKTFAMAAAVLLLSSPAMSGTAHAAPGAPPTPGSAPTQAEPADRVPPADRDKLLAQGWRTSADRVWTTSGDANGFHVLTATASSGYTWETAASLSEPGFDTDRWIGNACVTGSGRRLVVVYAPRTFTNKAHLFDRGGFTAVVDLKTHQVTKLPVQSSLAYFNPGCGAGETAVISQFDGETREDPKDTTTESRLFTIDAAARKLSKPIHLATELSSPVPVGDGITAAAAGGLVTVSATGKVTRSAAATGVPFRLVPDRSGAVVFMDRADDQARVKRAAGGAVTELARGTTAELGLVRGDGGRAFITGRPAHVSTLPATVRQIAVAPGSELSTRGELAVQRVAASDPRLQANDPAVARAVDVTATVTASGKHLSFRMTPEVASPEAIAGRAANPKLGAAARTTGLSAAEAGSPTNPVEAERYCSVPRNDVANQAVQPKPRNVEWAVNQAIVGTLNQVASRPANWKNYGMPAYAPQTLFPAPALLPAGRVPAQIMLGIIAQESNMWQAARYALPGVPANPLMGNFYGRDIYNSTETDDWDINWADADCGYGLTQATDGMRLAGHEKTDENGNKVEIALPYQTQRAVAVDFTANIAYGLKILHEKWNQTYSAGLRVHNADPSAIENWFFAVWAYNSGFYPNKNDGSPWGVGWLNNPVNPRYDPLRHPFMTVYEDARTPQNWPYPEKVLGWAGNPITATESPGVELRGYNYAWWGTDQDKAKVKPPLELFCTADNKCDPNVKVQPNDPDVVNEKPGPCLNKNASGLYDLKCWAHSPVGWKAPAGSPCNTCGNEQLRFNPGYPWCSTAGQTGCESDGISYPPACSVSTAEIGDEIVDNVPADAPSPRPCGPKTPTAGTFDLAFAGESNGTYPSKIDFHQVGGGWQGHYWRGSTRTEAAQGGKLKVTGTWRLGSTWRYGAYEVKISVPEFGAWTEQAKYTIHLGGGKTRYRVINQTWQANKWISLGISRSRTGRPSR</sequence>
<evidence type="ECO:0000256" key="1">
    <source>
        <dbReference type="SAM" id="MobiDB-lite"/>
    </source>
</evidence>
<feature type="signal peptide" evidence="2">
    <location>
        <begin position="1"/>
        <end position="33"/>
    </location>
</feature>
<evidence type="ECO:0008006" key="5">
    <source>
        <dbReference type="Google" id="ProtNLM"/>
    </source>
</evidence>
<feature type="chain" id="PRO_5038031122" description="Transglycosylase SLT domain-containing protein" evidence="2">
    <location>
        <begin position="34"/>
        <end position="979"/>
    </location>
</feature>
<dbReference type="EMBL" id="BOMV01000046">
    <property type="protein sequence ID" value="GIE96462.1"/>
    <property type="molecule type" value="Genomic_DNA"/>
</dbReference>
<name>A0A919K049_9ACTN</name>
<keyword evidence="4" id="KW-1185">Reference proteome</keyword>
<protein>
    <recommendedName>
        <fullName evidence="5">Transglycosylase SLT domain-containing protein</fullName>
    </recommendedName>
</protein>